<keyword evidence="1" id="KW-1133">Transmembrane helix</keyword>
<name>A0AA36I755_9DINO</name>
<feature type="transmembrane region" description="Helical" evidence="1">
    <location>
        <begin position="166"/>
        <end position="188"/>
    </location>
</feature>
<evidence type="ECO:0000259" key="2">
    <source>
        <dbReference type="Pfam" id="PF01569"/>
    </source>
</evidence>
<dbReference type="AlphaFoldDB" id="A0AA36I755"/>
<keyword evidence="1" id="KW-0812">Transmembrane</keyword>
<dbReference type="InterPro" id="IPR036938">
    <property type="entry name" value="PAP2/HPO_sf"/>
</dbReference>
<reference evidence="3" key="1">
    <citation type="submission" date="2023-08" db="EMBL/GenBank/DDBJ databases">
        <authorList>
            <person name="Chen Y."/>
            <person name="Shah S."/>
            <person name="Dougan E. K."/>
            <person name="Thang M."/>
            <person name="Chan C."/>
        </authorList>
    </citation>
    <scope>NUCLEOTIDE SEQUENCE</scope>
</reference>
<dbReference type="Proteomes" id="UP001178507">
    <property type="component" value="Unassembled WGS sequence"/>
</dbReference>
<protein>
    <recommendedName>
        <fullName evidence="2">Phosphatidic acid phosphatase type 2/haloperoxidase domain-containing protein</fullName>
    </recommendedName>
</protein>
<sequence length="233" mass="25592">MALRRAVQDDDVESQQATKDDESYAVGQVTIRVPLDCRPLPLLAVIVSFLPWAVPVALIADIALERRAISLFAFTAILVTSLVCEWGLKPLIGEPRPPTSACRTEDGKLLPGMPSGHVMMCQSMLIFYMLESIHHHALMVAVLLILAMPAMPWARWYNGDHTVKQVVVTFLAASLVGLVDYLIFLVLFQDSSGTFGQHVREVRREERIGVTRALLADLGPPGVIPVPFLPSTA</sequence>
<organism evidence="3 4">
    <name type="scientific">Effrenium voratum</name>
    <dbReference type="NCBI Taxonomy" id="2562239"/>
    <lineage>
        <taxon>Eukaryota</taxon>
        <taxon>Sar</taxon>
        <taxon>Alveolata</taxon>
        <taxon>Dinophyceae</taxon>
        <taxon>Suessiales</taxon>
        <taxon>Symbiodiniaceae</taxon>
        <taxon>Effrenium</taxon>
    </lineage>
</organism>
<feature type="transmembrane region" description="Helical" evidence="1">
    <location>
        <begin position="42"/>
        <end position="64"/>
    </location>
</feature>
<accession>A0AA36I755</accession>
<keyword evidence="1" id="KW-0472">Membrane</keyword>
<keyword evidence="4" id="KW-1185">Reference proteome</keyword>
<gene>
    <name evidence="3" type="ORF">EVOR1521_LOCUS9710</name>
</gene>
<dbReference type="Gene3D" id="1.20.144.10">
    <property type="entry name" value="Phosphatidic acid phosphatase type 2/haloperoxidase"/>
    <property type="match status" value="1"/>
</dbReference>
<dbReference type="Pfam" id="PF01569">
    <property type="entry name" value="PAP2"/>
    <property type="match status" value="1"/>
</dbReference>
<evidence type="ECO:0000313" key="3">
    <source>
        <dbReference type="EMBL" id="CAJ1382311.1"/>
    </source>
</evidence>
<dbReference type="InterPro" id="IPR000326">
    <property type="entry name" value="PAP2/HPO"/>
</dbReference>
<feature type="transmembrane region" description="Helical" evidence="1">
    <location>
        <begin position="137"/>
        <end position="154"/>
    </location>
</feature>
<dbReference type="EMBL" id="CAUJNA010000890">
    <property type="protein sequence ID" value="CAJ1382311.1"/>
    <property type="molecule type" value="Genomic_DNA"/>
</dbReference>
<evidence type="ECO:0000313" key="4">
    <source>
        <dbReference type="Proteomes" id="UP001178507"/>
    </source>
</evidence>
<evidence type="ECO:0000256" key="1">
    <source>
        <dbReference type="SAM" id="Phobius"/>
    </source>
</evidence>
<feature type="domain" description="Phosphatidic acid phosphatase type 2/haloperoxidase" evidence="2">
    <location>
        <begin position="73"/>
        <end position="182"/>
    </location>
</feature>
<proteinExistence type="predicted"/>
<dbReference type="SUPFAM" id="SSF48317">
    <property type="entry name" value="Acid phosphatase/Vanadium-dependent haloperoxidase"/>
    <property type="match status" value="1"/>
</dbReference>
<comment type="caution">
    <text evidence="3">The sequence shown here is derived from an EMBL/GenBank/DDBJ whole genome shotgun (WGS) entry which is preliminary data.</text>
</comment>